<dbReference type="AlphaFoldDB" id="A0AAV0NZN7"/>
<comment type="caution">
    <text evidence="1">The sequence shown here is derived from an EMBL/GenBank/DDBJ whole genome shotgun (WGS) entry which is preliminary data.</text>
</comment>
<dbReference type="EMBL" id="CAMGYJ010000008">
    <property type="protein sequence ID" value="CAI0463646.1"/>
    <property type="molecule type" value="Genomic_DNA"/>
</dbReference>
<accession>A0AAV0NZN7</accession>
<protein>
    <submittedName>
        <fullName evidence="1">Uncharacterized protein</fullName>
    </submittedName>
</protein>
<evidence type="ECO:0000313" key="1">
    <source>
        <dbReference type="EMBL" id="CAI0463646.1"/>
    </source>
</evidence>
<gene>
    <name evidence="1" type="ORF">LITE_LOCUS35831</name>
    <name evidence="2" type="ORF">LITE_LOCUS35980</name>
</gene>
<evidence type="ECO:0000313" key="2">
    <source>
        <dbReference type="EMBL" id="CAI0463971.1"/>
    </source>
</evidence>
<proteinExistence type="predicted"/>
<dbReference type="EMBL" id="CAMGYJ010000008">
    <property type="protein sequence ID" value="CAI0463971.1"/>
    <property type="molecule type" value="Genomic_DNA"/>
</dbReference>
<reference evidence="1" key="1">
    <citation type="submission" date="2022-08" db="EMBL/GenBank/DDBJ databases">
        <authorList>
            <person name="Gutierrez-Valencia J."/>
        </authorList>
    </citation>
    <scope>NUCLEOTIDE SEQUENCE</scope>
</reference>
<dbReference type="Proteomes" id="UP001154282">
    <property type="component" value="Unassembled WGS sequence"/>
</dbReference>
<sequence length="54" mass="6475">MRVLLMVQNGRTMMPLSVEFLQPWWRMCTGKDQLLSGRHLSYYSLIFVHKLQAY</sequence>
<organism evidence="1 3">
    <name type="scientific">Linum tenue</name>
    <dbReference type="NCBI Taxonomy" id="586396"/>
    <lineage>
        <taxon>Eukaryota</taxon>
        <taxon>Viridiplantae</taxon>
        <taxon>Streptophyta</taxon>
        <taxon>Embryophyta</taxon>
        <taxon>Tracheophyta</taxon>
        <taxon>Spermatophyta</taxon>
        <taxon>Magnoliopsida</taxon>
        <taxon>eudicotyledons</taxon>
        <taxon>Gunneridae</taxon>
        <taxon>Pentapetalae</taxon>
        <taxon>rosids</taxon>
        <taxon>fabids</taxon>
        <taxon>Malpighiales</taxon>
        <taxon>Linaceae</taxon>
        <taxon>Linum</taxon>
    </lineage>
</organism>
<keyword evidence="3" id="KW-1185">Reference proteome</keyword>
<name>A0AAV0NZN7_9ROSI</name>
<evidence type="ECO:0000313" key="3">
    <source>
        <dbReference type="Proteomes" id="UP001154282"/>
    </source>
</evidence>